<evidence type="ECO:0000313" key="1">
    <source>
        <dbReference type="EMBL" id="MBV2127927.1"/>
    </source>
</evidence>
<proteinExistence type="predicted"/>
<gene>
    <name evidence="1" type="ORF">KQY15_02290</name>
</gene>
<comment type="caution">
    <text evidence="1">The sequence shown here is derived from an EMBL/GenBank/DDBJ whole genome shotgun (WGS) entry which is preliminary data.</text>
</comment>
<sequence length="119" mass="12501">MSNVQVQLPRAGQYIKSEVGSISRDTIVFTGAVFQPGEPFGVVAGEAVKLNFAADTGAELAKGITYAYVDATDADVKGVYTSRLTEVNMQELIWPAGATDLQKAGAVAELAKSHVVVRG</sequence>
<dbReference type="Pfam" id="PF02924">
    <property type="entry name" value="HDPD"/>
    <property type="match status" value="1"/>
</dbReference>
<name>A0ABS6MGJ6_9GAMM</name>
<accession>A0ABS6MGJ6</accession>
<reference evidence="1 2" key="1">
    <citation type="submission" date="2021-06" db="EMBL/GenBank/DDBJ databases">
        <title>Rheinheimera indica sp. nov., isolated from deep-sea sediment.</title>
        <authorList>
            <person name="Wang Z."/>
            <person name="Zhang X.-Y."/>
        </authorList>
    </citation>
    <scope>NUCLEOTIDE SEQUENCE [LARGE SCALE GENOMIC DNA]</scope>
    <source>
        <strain evidence="1 2">SM2107</strain>
    </source>
</reference>
<evidence type="ECO:0000313" key="2">
    <source>
        <dbReference type="Proteomes" id="UP000704611"/>
    </source>
</evidence>
<dbReference type="Proteomes" id="UP000704611">
    <property type="component" value="Unassembled WGS sequence"/>
</dbReference>
<dbReference type="RefSeq" id="WP_217666822.1">
    <property type="nucleotide sequence ID" value="NZ_JAHRID010000001.1"/>
</dbReference>
<dbReference type="InterPro" id="IPR004195">
    <property type="entry name" value="Head_decoration_D"/>
</dbReference>
<organism evidence="1 2">
    <name type="scientific">Arsukibacterium indicum</name>
    <dbReference type="NCBI Taxonomy" id="2848612"/>
    <lineage>
        <taxon>Bacteria</taxon>
        <taxon>Pseudomonadati</taxon>
        <taxon>Pseudomonadota</taxon>
        <taxon>Gammaproteobacteria</taxon>
        <taxon>Chromatiales</taxon>
        <taxon>Chromatiaceae</taxon>
        <taxon>Arsukibacterium</taxon>
    </lineage>
</organism>
<protein>
    <submittedName>
        <fullName evidence="1">Head decoration protein</fullName>
    </submittedName>
</protein>
<dbReference type="EMBL" id="JAHRID010000001">
    <property type="protein sequence ID" value="MBV2127927.1"/>
    <property type="molecule type" value="Genomic_DNA"/>
</dbReference>
<keyword evidence="2" id="KW-1185">Reference proteome</keyword>